<reference evidence="6 7" key="1">
    <citation type="submission" date="2016-11" db="EMBL/GenBank/DDBJ databases">
        <authorList>
            <person name="Jaros S."/>
            <person name="Januszkiewicz K."/>
            <person name="Wedrychowicz H."/>
        </authorList>
    </citation>
    <scope>NUCLEOTIDE SEQUENCE [LARGE SCALE GENOMIC DNA]</scope>
    <source>
        <strain evidence="6 7">DSM 29589</strain>
    </source>
</reference>
<dbReference type="OrthoDB" id="9807246at2"/>
<keyword evidence="2" id="KW-0479">Metal-binding</keyword>
<dbReference type="PANTHER" id="PTHR33337:SF40">
    <property type="entry name" value="CENP-V_GFA DOMAIN-CONTAINING PROTEIN-RELATED"/>
    <property type="match status" value="1"/>
</dbReference>
<dbReference type="Pfam" id="PF04828">
    <property type="entry name" value="GFA"/>
    <property type="match status" value="1"/>
</dbReference>
<dbReference type="Gene3D" id="3.90.1590.10">
    <property type="entry name" value="glutathione-dependent formaldehyde- activating enzyme (gfa)"/>
    <property type="match status" value="1"/>
</dbReference>
<dbReference type="GO" id="GO:0046872">
    <property type="term" value="F:metal ion binding"/>
    <property type="evidence" value="ECO:0007669"/>
    <property type="project" value="UniProtKB-KW"/>
</dbReference>
<protein>
    <submittedName>
        <fullName evidence="6">Uncharacterized conserved protein</fullName>
    </submittedName>
</protein>
<keyword evidence="4" id="KW-0456">Lyase</keyword>
<evidence type="ECO:0000256" key="4">
    <source>
        <dbReference type="ARBA" id="ARBA00023239"/>
    </source>
</evidence>
<dbReference type="PANTHER" id="PTHR33337">
    <property type="entry name" value="GFA DOMAIN-CONTAINING PROTEIN"/>
    <property type="match status" value="1"/>
</dbReference>
<organism evidence="6 7">
    <name type="scientific">Roseovarius pacificus</name>
    <dbReference type="NCBI Taxonomy" id="337701"/>
    <lineage>
        <taxon>Bacteria</taxon>
        <taxon>Pseudomonadati</taxon>
        <taxon>Pseudomonadota</taxon>
        <taxon>Alphaproteobacteria</taxon>
        <taxon>Rhodobacterales</taxon>
        <taxon>Roseobacteraceae</taxon>
        <taxon>Roseovarius</taxon>
    </lineage>
</organism>
<comment type="similarity">
    <text evidence="1">Belongs to the Gfa family.</text>
</comment>
<dbReference type="Proteomes" id="UP000183974">
    <property type="component" value="Unassembled WGS sequence"/>
</dbReference>
<dbReference type="PROSITE" id="PS51891">
    <property type="entry name" value="CENP_V_GFA"/>
    <property type="match status" value="1"/>
</dbReference>
<feature type="domain" description="CENP-V/GFA" evidence="5">
    <location>
        <begin position="8"/>
        <end position="122"/>
    </location>
</feature>
<keyword evidence="7" id="KW-1185">Reference proteome</keyword>
<evidence type="ECO:0000256" key="3">
    <source>
        <dbReference type="ARBA" id="ARBA00022833"/>
    </source>
</evidence>
<dbReference type="AlphaFoldDB" id="A0A1M7IRM2"/>
<evidence type="ECO:0000256" key="2">
    <source>
        <dbReference type="ARBA" id="ARBA00022723"/>
    </source>
</evidence>
<sequence length="133" mass="14395">MTGKIEMLTGRCECGGVAFEVKHVRETVTVCHCSQCRRTSGHLWASTHAAFDDLTFTQDSGLRWYASSETAKRGFCAKCGSSLFYRMNGERGIGIAAGCLDVTNGLRIGKHIYVASKGNYYPVPADAGSFEVG</sequence>
<keyword evidence="3" id="KW-0862">Zinc</keyword>
<dbReference type="RefSeq" id="WP_084729338.1">
    <property type="nucleotide sequence ID" value="NZ_BMLR01000016.1"/>
</dbReference>
<gene>
    <name evidence="6" type="ORF">SAMN05444398_11647</name>
</gene>
<evidence type="ECO:0000313" key="6">
    <source>
        <dbReference type="EMBL" id="SHM43339.1"/>
    </source>
</evidence>
<evidence type="ECO:0000256" key="1">
    <source>
        <dbReference type="ARBA" id="ARBA00005495"/>
    </source>
</evidence>
<dbReference type="InterPro" id="IPR011057">
    <property type="entry name" value="Mss4-like_sf"/>
</dbReference>
<evidence type="ECO:0000313" key="7">
    <source>
        <dbReference type="Proteomes" id="UP000183974"/>
    </source>
</evidence>
<dbReference type="GO" id="GO:0016846">
    <property type="term" value="F:carbon-sulfur lyase activity"/>
    <property type="evidence" value="ECO:0007669"/>
    <property type="project" value="InterPro"/>
</dbReference>
<name>A0A1M7IRM2_9RHOB</name>
<dbReference type="STRING" id="337701.SAMN05444398_11647"/>
<evidence type="ECO:0000259" key="5">
    <source>
        <dbReference type="PROSITE" id="PS51891"/>
    </source>
</evidence>
<dbReference type="InterPro" id="IPR006913">
    <property type="entry name" value="CENP-V/GFA"/>
</dbReference>
<dbReference type="EMBL" id="FRBR01000016">
    <property type="protein sequence ID" value="SHM43339.1"/>
    <property type="molecule type" value="Genomic_DNA"/>
</dbReference>
<proteinExistence type="inferred from homology"/>
<accession>A0A1M7IRM2</accession>
<dbReference type="SUPFAM" id="SSF51316">
    <property type="entry name" value="Mss4-like"/>
    <property type="match status" value="1"/>
</dbReference>